<dbReference type="InterPro" id="IPR029061">
    <property type="entry name" value="THDP-binding"/>
</dbReference>
<dbReference type="Proteomes" id="UP000322977">
    <property type="component" value="Unassembled WGS sequence"/>
</dbReference>
<reference evidence="1 2" key="1">
    <citation type="submission" date="2019-08" db="EMBL/GenBank/DDBJ databases">
        <title>Phenotypic and genetic characterization of extended-spectrum b-lactamase-producing hypermucoviscous Klebsiella pneumoniae from Chile.</title>
        <authorList>
            <person name="Morales-Leon F."/>
            <person name="Caro C."/>
            <person name="Opazo-Capurro A."/>
            <person name="Lincopan N."/>
            <person name="Dominguez-Yevenes M."/>
            <person name="Lima C."/>
            <person name="Bello-Toledo H."/>
            <person name="Gonzalez-Rocha G."/>
        </authorList>
    </citation>
    <scope>NUCLEOTIDE SEQUENCE [LARGE SCALE GENOMIC DNA]</scope>
    <source>
        <strain evidence="1 2">UCO-494</strain>
    </source>
</reference>
<protein>
    <submittedName>
        <fullName evidence="1">Indolepyruvate ferredoxin oxidoreductase family protein</fullName>
    </submittedName>
</protein>
<evidence type="ECO:0000313" key="1">
    <source>
        <dbReference type="EMBL" id="TYL62097.1"/>
    </source>
</evidence>
<dbReference type="SUPFAM" id="SSF52518">
    <property type="entry name" value="Thiamin diphosphate-binding fold (THDP-binding)"/>
    <property type="match status" value="1"/>
</dbReference>
<feature type="non-terminal residue" evidence="1">
    <location>
        <position position="1"/>
    </location>
</feature>
<dbReference type="EMBL" id="VSSY01000383">
    <property type="protein sequence ID" value="TYL62097.1"/>
    <property type="molecule type" value="Genomic_DNA"/>
</dbReference>
<comment type="caution">
    <text evidence="1">The sequence shown here is derived from an EMBL/GenBank/DDBJ whole genome shotgun (WGS) entry which is preliminary data.</text>
</comment>
<proteinExistence type="predicted"/>
<dbReference type="AlphaFoldDB" id="A0A5D3J6W7"/>
<keyword evidence="1" id="KW-0670">Pyruvate</keyword>
<gene>
    <name evidence="1" type="ORF">FXN67_33625</name>
</gene>
<accession>A0A5D3J6W7</accession>
<name>A0A5D3J6W7_KLEPN</name>
<organism evidence="1 2">
    <name type="scientific">Klebsiella pneumoniae</name>
    <dbReference type="NCBI Taxonomy" id="573"/>
    <lineage>
        <taxon>Bacteria</taxon>
        <taxon>Pseudomonadati</taxon>
        <taxon>Pseudomonadota</taxon>
        <taxon>Gammaproteobacteria</taxon>
        <taxon>Enterobacterales</taxon>
        <taxon>Enterobacteriaceae</taxon>
        <taxon>Klebsiella/Raoultella group</taxon>
        <taxon>Klebsiella</taxon>
        <taxon>Klebsiella pneumoniae complex</taxon>
    </lineage>
</organism>
<feature type="non-terminal residue" evidence="1">
    <location>
        <position position="142"/>
    </location>
</feature>
<sequence length="142" mass="15459">GVDRTIDVFKHANSAGSSAHGGVLVLAGDDHAAKSSTLAHQSEHVFKAAGIPVLYPSNVQEYLDYGLHGWAMSRYSGLWVSMKCVTDVVESSASVDVDPHRAQIILPEDFVMPQGGLNIRWPDPPLVQEARLLDYKWYAGLS</sequence>
<evidence type="ECO:0000313" key="2">
    <source>
        <dbReference type="Proteomes" id="UP000322977"/>
    </source>
</evidence>
<dbReference type="Gene3D" id="3.40.50.970">
    <property type="match status" value="1"/>
</dbReference>